<dbReference type="EMBL" id="JBHSMU010000015">
    <property type="protein sequence ID" value="MFC5461306.1"/>
    <property type="molecule type" value="Genomic_DNA"/>
</dbReference>
<accession>A0ABW0L7F1</accession>
<feature type="chain" id="PRO_5046242385" evidence="1">
    <location>
        <begin position="26"/>
        <end position="161"/>
    </location>
</feature>
<keyword evidence="1" id="KW-0732">Signal</keyword>
<dbReference type="RefSeq" id="WP_379784744.1">
    <property type="nucleotide sequence ID" value="NZ_JBHSMU010000015.1"/>
</dbReference>
<feature type="signal peptide" evidence="1">
    <location>
        <begin position="1"/>
        <end position="25"/>
    </location>
</feature>
<evidence type="ECO:0000256" key="1">
    <source>
        <dbReference type="SAM" id="SignalP"/>
    </source>
</evidence>
<evidence type="ECO:0000313" key="3">
    <source>
        <dbReference type="Proteomes" id="UP001596050"/>
    </source>
</evidence>
<proteinExistence type="predicted"/>
<dbReference type="Pfam" id="PF14352">
    <property type="entry name" value="DUF4402"/>
    <property type="match status" value="1"/>
</dbReference>
<gene>
    <name evidence="2" type="ORF">ACFPN5_15955</name>
</gene>
<reference evidence="3" key="1">
    <citation type="journal article" date="2019" name="Int. J. Syst. Evol. Microbiol.">
        <title>The Global Catalogue of Microorganisms (GCM) 10K type strain sequencing project: providing services to taxonomists for standard genome sequencing and annotation.</title>
        <authorList>
            <consortium name="The Broad Institute Genomics Platform"/>
            <consortium name="The Broad Institute Genome Sequencing Center for Infectious Disease"/>
            <person name="Wu L."/>
            <person name="Ma J."/>
        </authorList>
    </citation>
    <scope>NUCLEOTIDE SEQUENCE [LARGE SCALE GENOMIC DNA]</scope>
    <source>
        <strain evidence="3">KACC 12649</strain>
    </source>
</reference>
<dbReference type="InterPro" id="IPR025514">
    <property type="entry name" value="DUF4402"/>
</dbReference>
<evidence type="ECO:0000313" key="2">
    <source>
        <dbReference type="EMBL" id="MFC5461306.1"/>
    </source>
</evidence>
<organism evidence="2 3">
    <name type="scientific">Massilia niabensis</name>
    <dbReference type="NCBI Taxonomy" id="544910"/>
    <lineage>
        <taxon>Bacteria</taxon>
        <taxon>Pseudomonadati</taxon>
        <taxon>Pseudomonadota</taxon>
        <taxon>Betaproteobacteria</taxon>
        <taxon>Burkholderiales</taxon>
        <taxon>Oxalobacteraceae</taxon>
        <taxon>Telluria group</taxon>
        <taxon>Massilia</taxon>
    </lineage>
</organism>
<protein>
    <submittedName>
        <fullName evidence="2">DUF4402 domain-containing protein</fullName>
    </submittedName>
</protein>
<sequence>MIRFARIASCAALALLALPMADAFAQQVVTLSNARGLDFGRFVAGSGGTVVLSATGVRSRTGGVVLLNSPNAGQAVFNVGKSVNGSNNRAVIVTLPANGTIRLTSGANSMAVGSFVRSPTTATITIPNGGTTLSLGATLTVAPNQAPGTYSGSFPLTVNYQ</sequence>
<keyword evidence="3" id="KW-1185">Reference proteome</keyword>
<comment type="caution">
    <text evidence="2">The sequence shown here is derived from an EMBL/GenBank/DDBJ whole genome shotgun (WGS) entry which is preliminary data.</text>
</comment>
<dbReference type="Proteomes" id="UP001596050">
    <property type="component" value="Unassembled WGS sequence"/>
</dbReference>
<name>A0ABW0L7F1_9BURK</name>